<gene>
    <name evidence="8" type="ORF">CAUJ_LOCUS1465</name>
</gene>
<comment type="caution">
    <text evidence="8">The sequence shown here is derived from an EMBL/GenBank/DDBJ whole genome shotgun (WGS) entry which is preliminary data.</text>
</comment>
<evidence type="ECO:0000256" key="2">
    <source>
        <dbReference type="ARBA" id="ARBA00022679"/>
    </source>
</evidence>
<evidence type="ECO:0000256" key="1">
    <source>
        <dbReference type="ARBA" id="ARBA00004141"/>
    </source>
</evidence>
<feature type="transmembrane region" description="Helical" evidence="7">
    <location>
        <begin position="366"/>
        <end position="385"/>
    </location>
</feature>
<reference evidence="8" key="1">
    <citation type="submission" date="2020-10" db="EMBL/GenBank/DDBJ databases">
        <authorList>
            <person name="Kikuchi T."/>
        </authorList>
    </citation>
    <scope>NUCLEOTIDE SEQUENCE</scope>
    <source>
        <strain evidence="8">NKZ352</strain>
    </source>
</reference>
<dbReference type="Proteomes" id="UP000835052">
    <property type="component" value="Unassembled WGS sequence"/>
</dbReference>
<dbReference type="InterPro" id="IPR004299">
    <property type="entry name" value="MBOAT_fam"/>
</dbReference>
<keyword evidence="6" id="KW-0012">Acyltransferase</keyword>
<evidence type="ECO:0000256" key="4">
    <source>
        <dbReference type="ARBA" id="ARBA00022989"/>
    </source>
</evidence>
<dbReference type="InterPro" id="IPR049941">
    <property type="entry name" value="LPLAT_7/PORCN-like"/>
</dbReference>
<name>A0A8S1GQ67_9PELO</name>
<dbReference type="GO" id="GO:0016746">
    <property type="term" value="F:acyltransferase activity"/>
    <property type="evidence" value="ECO:0007669"/>
    <property type="project" value="UniProtKB-KW"/>
</dbReference>
<feature type="transmembrane region" description="Helical" evidence="7">
    <location>
        <begin position="99"/>
        <end position="118"/>
    </location>
</feature>
<dbReference type="PANTHER" id="PTHR13906">
    <property type="entry name" value="PORCUPINE"/>
    <property type="match status" value="1"/>
</dbReference>
<comment type="subcellular location">
    <subcellularLocation>
        <location evidence="1">Membrane</location>
        <topology evidence="1">Multi-pass membrane protein</topology>
    </subcellularLocation>
</comment>
<protein>
    <submittedName>
        <fullName evidence="8">Uncharacterized protein</fullName>
    </submittedName>
</protein>
<accession>A0A8S1GQ67</accession>
<dbReference type="AlphaFoldDB" id="A0A8S1GQ67"/>
<evidence type="ECO:0000256" key="5">
    <source>
        <dbReference type="ARBA" id="ARBA00023136"/>
    </source>
</evidence>
<dbReference type="Pfam" id="PF03062">
    <property type="entry name" value="MBOAT"/>
    <property type="match status" value="1"/>
</dbReference>
<evidence type="ECO:0000256" key="3">
    <source>
        <dbReference type="ARBA" id="ARBA00022692"/>
    </source>
</evidence>
<evidence type="ECO:0000313" key="9">
    <source>
        <dbReference type="Proteomes" id="UP000835052"/>
    </source>
</evidence>
<sequence>MPGVHTFYDGSTILEPFSVITGVEVDRINFVSCMFANLGCAYLYRKYCAAGKVSRFTRTIVPPMIGLSFILFCFGRAAKHLLANSLVSYGIMCFAPPKLVHKLVFAFSMGYLLFIHSYRWAILNSYTLDITGPIMVAVEKVIMMAFNLNDGKMKDKKKLTEEQEKEAITEVPTLVEFVSYMFNFQTVLTGPVNNFSDYSKFLDGSHVSKNSNGNEPSPTFVALRKSAEALVYLFIVATFGSWWKVEDVAGEEYTKLPYYRWFFWWFFTIAVVRCGYYFAWVFADAVCNMSGFGFSGYDKEGEAKWELCTNVRTVQVEMAQSFKETLDGWNILTGQWLRKVAYERAPKNVRTIATYVLSAVWHGVSFGYYFAFFTAALFTMSALTFRRSMRWRFLDDPSKKLAYDVFSFFITKIALAYATFWFVTMKIHPALGVYTRVYFIPHFVAAAVLFGLPKIFPPQKKVPQPVASENVEQKKEL</sequence>
<feature type="transmembrane region" description="Helical" evidence="7">
    <location>
        <begin position="405"/>
        <end position="423"/>
    </location>
</feature>
<dbReference type="OrthoDB" id="286734at2759"/>
<organism evidence="8 9">
    <name type="scientific">Caenorhabditis auriculariae</name>
    <dbReference type="NCBI Taxonomy" id="2777116"/>
    <lineage>
        <taxon>Eukaryota</taxon>
        <taxon>Metazoa</taxon>
        <taxon>Ecdysozoa</taxon>
        <taxon>Nematoda</taxon>
        <taxon>Chromadorea</taxon>
        <taxon>Rhabditida</taxon>
        <taxon>Rhabditina</taxon>
        <taxon>Rhabditomorpha</taxon>
        <taxon>Rhabditoidea</taxon>
        <taxon>Rhabditidae</taxon>
        <taxon>Peloderinae</taxon>
        <taxon>Caenorhabditis</taxon>
    </lineage>
</organism>
<evidence type="ECO:0000256" key="6">
    <source>
        <dbReference type="ARBA" id="ARBA00023315"/>
    </source>
</evidence>
<keyword evidence="5 7" id="KW-0472">Membrane</keyword>
<feature type="transmembrane region" description="Helical" evidence="7">
    <location>
        <begin position="60"/>
        <end position="78"/>
    </location>
</feature>
<keyword evidence="9" id="KW-1185">Reference proteome</keyword>
<dbReference type="PANTHER" id="PTHR13906:SF4">
    <property type="entry name" value="LYSOPHOSPHOLIPID ACYLTRANSFERASE 6"/>
    <property type="match status" value="1"/>
</dbReference>
<evidence type="ECO:0000313" key="8">
    <source>
        <dbReference type="EMBL" id="CAD6185546.1"/>
    </source>
</evidence>
<keyword evidence="4 7" id="KW-1133">Transmembrane helix</keyword>
<proteinExistence type="predicted"/>
<feature type="transmembrane region" description="Helical" evidence="7">
    <location>
        <begin position="435"/>
        <end position="452"/>
    </location>
</feature>
<dbReference type="GO" id="GO:0016020">
    <property type="term" value="C:membrane"/>
    <property type="evidence" value="ECO:0007669"/>
    <property type="project" value="UniProtKB-SubCell"/>
</dbReference>
<dbReference type="GO" id="GO:0030258">
    <property type="term" value="P:lipid modification"/>
    <property type="evidence" value="ECO:0007669"/>
    <property type="project" value="TreeGrafter"/>
</dbReference>
<feature type="transmembrane region" description="Helical" evidence="7">
    <location>
        <begin position="262"/>
        <end position="283"/>
    </location>
</feature>
<evidence type="ECO:0000256" key="7">
    <source>
        <dbReference type="SAM" id="Phobius"/>
    </source>
</evidence>
<keyword evidence="3 7" id="KW-0812">Transmembrane</keyword>
<keyword evidence="2" id="KW-0808">Transferase</keyword>
<dbReference type="EMBL" id="CAJGYM010000002">
    <property type="protein sequence ID" value="CAD6185546.1"/>
    <property type="molecule type" value="Genomic_DNA"/>
</dbReference>
<feature type="transmembrane region" description="Helical" evidence="7">
    <location>
        <begin position="130"/>
        <end position="148"/>
    </location>
</feature>